<reference evidence="3" key="1">
    <citation type="submission" date="2016-06" db="EMBL/GenBank/DDBJ databases">
        <authorList>
            <person name="Varghese N."/>
            <person name="Submissions Spin"/>
        </authorList>
    </citation>
    <scope>NUCLEOTIDE SEQUENCE [LARGE SCALE GENOMIC DNA]</scope>
    <source>
        <strain evidence="3">DSM 44151</strain>
    </source>
</reference>
<evidence type="ECO:0000313" key="2">
    <source>
        <dbReference type="EMBL" id="SCL61982.1"/>
    </source>
</evidence>
<dbReference type="EMBL" id="FMIB01000002">
    <property type="protein sequence ID" value="SCL61982.1"/>
    <property type="molecule type" value="Genomic_DNA"/>
</dbReference>
<evidence type="ECO:0000256" key="1">
    <source>
        <dbReference type="SAM" id="Phobius"/>
    </source>
</evidence>
<name>A0A1C6V6K1_9ACTN</name>
<protein>
    <submittedName>
        <fullName evidence="2">Uncharacterized protein</fullName>
    </submittedName>
</protein>
<keyword evidence="1" id="KW-1133">Transmembrane helix</keyword>
<organism evidence="2 3">
    <name type="scientific">Micromonospora chersina</name>
    <dbReference type="NCBI Taxonomy" id="47854"/>
    <lineage>
        <taxon>Bacteria</taxon>
        <taxon>Bacillati</taxon>
        <taxon>Actinomycetota</taxon>
        <taxon>Actinomycetes</taxon>
        <taxon>Micromonosporales</taxon>
        <taxon>Micromonosporaceae</taxon>
        <taxon>Micromonospora</taxon>
    </lineage>
</organism>
<keyword evidence="1" id="KW-0472">Membrane</keyword>
<dbReference type="Proteomes" id="UP000198605">
    <property type="component" value="Unassembled WGS sequence"/>
</dbReference>
<accession>A0A1C6V6K1</accession>
<proteinExistence type="predicted"/>
<keyword evidence="1" id="KW-0812">Transmembrane</keyword>
<feature type="transmembrane region" description="Helical" evidence="1">
    <location>
        <begin position="12"/>
        <end position="35"/>
    </location>
</feature>
<evidence type="ECO:0000313" key="3">
    <source>
        <dbReference type="Proteomes" id="UP000198605"/>
    </source>
</evidence>
<dbReference type="AlphaFoldDB" id="A0A1C6V6K1"/>
<gene>
    <name evidence="2" type="ORF">GA0070603_3314</name>
</gene>
<sequence length="36" mass="3880">MDQAEGRAQRLTYGIGAVVGVVLVLLTCLLCSRLLF</sequence>
<keyword evidence="3" id="KW-1185">Reference proteome</keyword>